<dbReference type="EMBL" id="PIQE01000004">
    <property type="protein sequence ID" value="RUO69766.1"/>
    <property type="molecule type" value="Genomic_DNA"/>
</dbReference>
<name>A0A432Z0Q1_9GAMM</name>
<evidence type="ECO:0000256" key="6">
    <source>
        <dbReference type="ARBA" id="ARBA00032248"/>
    </source>
</evidence>
<feature type="domain" description="Calcineurin-like phosphoesterase" evidence="9">
    <location>
        <begin position="4"/>
        <end position="128"/>
    </location>
</feature>
<evidence type="ECO:0000256" key="8">
    <source>
        <dbReference type="ARBA" id="ARBA00049417"/>
    </source>
</evidence>
<dbReference type="Gene3D" id="3.60.21.10">
    <property type="match status" value="1"/>
</dbReference>
<dbReference type="GO" id="GO:0016791">
    <property type="term" value="F:phosphatase activity"/>
    <property type="evidence" value="ECO:0007669"/>
    <property type="project" value="TreeGrafter"/>
</dbReference>
<dbReference type="GO" id="GO:0005737">
    <property type="term" value="C:cytoplasm"/>
    <property type="evidence" value="ECO:0007669"/>
    <property type="project" value="TreeGrafter"/>
</dbReference>
<evidence type="ECO:0000256" key="2">
    <source>
        <dbReference type="ARBA" id="ARBA00005419"/>
    </source>
</evidence>
<dbReference type="PANTHER" id="PTHR42850">
    <property type="entry name" value="METALLOPHOSPHOESTERASE"/>
    <property type="match status" value="1"/>
</dbReference>
<dbReference type="GO" id="GO:0110154">
    <property type="term" value="P:RNA decapping"/>
    <property type="evidence" value="ECO:0007669"/>
    <property type="project" value="TreeGrafter"/>
</dbReference>
<dbReference type="InterPro" id="IPR004617">
    <property type="entry name" value="ApaH"/>
</dbReference>
<evidence type="ECO:0000256" key="4">
    <source>
        <dbReference type="ARBA" id="ARBA00022801"/>
    </source>
</evidence>
<dbReference type="InterPro" id="IPR029052">
    <property type="entry name" value="Metallo-depent_PP-like"/>
</dbReference>
<dbReference type="AlphaFoldDB" id="A0A432Z0Q1"/>
<accession>A0A432Z0Q1</accession>
<dbReference type="NCBIfam" id="TIGR00668">
    <property type="entry name" value="apaH"/>
    <property type="match status" value="1"/>
</dbReference>
<gene>
    <name evidence="10" type="ORF">CWI80_11120</name>
</gene>
<dbReference type="SUPFAM" id="SSF56300">
    <property type="entry name" value="Metallo-dependent phosphatases"/>
    <property type="match status" value="1"/>
</dbReference>
<evidence type="ECO:0000259" key="9">
    <source>
        <dbReference type="Pfam" id="PF00149"/>
    </source>
</evidence>
<evidence type="ECO:0000313" key="10">
    <source>
        <dbReference type="EMBL" id="RUO69766.1"/>
    </source>
</evidence>
<organism evidence="10 11">
    <name type="scientific">Pseudidiomarina sediminum</name>
    <dbReference type="NCBI Taxonomy" id="431675"/>
    <lineage>
        <taxon>Bacteria</taxon>
        <taxon>Pseudomonadati</taxon>
        <taxon>Pseudomonadota</taxon>
        <taxon>Gammaproteobacteria</taxon>
        <taxon>Alteromonadales</taxon>
        <taxon>Idiomarinaceae</taxon>
        <taxon>Pseudidiomarina</taxon>
    </lineage>
</organism>
<evidence type="ECO:0000313" key="11">
    <source>
        <dbReference type="Proteomes" id="UP000287022"/>
    </source>
</evidence>
<dbReference type="Proteomes" id="UP000287022">
    <property type="component" value="Unassembled WGS sequence"/>
</dbReference>
<comment type="similarity">
    <text evidence="2">Belongs to the Ap4A hydrolase family.</text>
</comment>
<dbReference type="EC" id="3.6.1.41" evidence="3"/>
<evidence type="ECO:0000256" key="3">
    <source>
        <dbReference type="ARBA" id="ARBA00012506"/>
    </source>
</evidence>
<dbReference type="RefSeq" id="WP_026860808.1">
    <property type="nucleotide sequence ID" value="NZ_JAHVIQ010000004.1"/>
</dbReference>
<keyword evidence="4" id="KW-0378">Hydrolase</keyword>
<sequence>MARYFVGDLQGCVKQLDRLLDAVAFDAKFDELWCVGDLVARGPDSLACLERLEALGDAAKCVLGNHDISLMAVLTGVRKPNPNDHLDAILNLPKAAQQRWIEFLIQQPLLRQADDVVMTHAGIYPKWSITEAQELATDVSDSMQRAWRTQRLGPWLTTMFGNEPTTWSWQLPRPERIRFVINALTRMRFLDSQQALNLKVKTAPSAATSAEGLTPWFDFWQPTATTLVFGHWAALQGQTGRDDVLGLDTGCVWGEYLTLLRWPDGQRWQAKGEEVFKR</sequence>
<proteinExistence type="inferred from homology"/>
<dbReference type="NCBIfam" id="NF001204">
    <property type="entry name" value="PRK00166.1"/>
    <property type="match status" value="1"/>
</dbReference>
<evidence type="ECO:0000256" key="5">
    <source>
        <dbReference type="ARBA" id="ARBA00031248"/>
    </source>
</evidence>
<evidence type="ECO:0000256" key="1">
    <source>
        <dbReference type="ARBA" id="ARBA00003413"/>
    </source>
</evidence>
<comment type="caution">
    <text evidence="10">The sequence shown here is derived from an EMBL/GenBank/DDBJ whole genome shotgun (WGS) entry which is preliminary data.</text>
</comment>
<dbReference type="InterPro" id="IPR004843">
    <property type="entry name" value="Calcineurin-like_PHP"/>
</dbReference>
<dbReference type="GO" id="GO:0008803">
    <property type="term" value="F:bis(5'-nucleosyl)-tetraphosphatase (symmetrical) activity"/>
    <property type="evidence" value="ECO:0007669"/>
    <property type="project" value="UniProtKB-EC"/>
</dbReference>
<comment type="catalytic activity">
    <reaction evidence="8">
        <text>P(1),P(4)-bis(5'-adenosyl) tetraphosphate + H2O = 2 ADP + 2 H(+)</text>
        <dbReference type="Rhea" id="RHEA:24252"/>
        <dbReference type="ChEBI" id="CHEBI:15377"/>
        <dbReference type="ChEBI" id="CHEBI:15378"/>
        <dbReference type="ChEBI" id="CHEBI:58141"/>
        <dbReference type="ChEBI" id="CHEBI:456216"/>
        <dbReference type="EC" id="3.6.1.41"/>
    </reaction>
</comment>
<evidence type="ECO:0000256" key="7">
    <source>
        <dbReference type="ARBA" id="ARBA00033210"/>
    </source>
</evidence>
<reference evidence="11" key="1">
    <citation type="journal article" date="2018" name="Front. Microbiol.">
        <title>Genome-Based Analysis Reveals the Taxonomy and Diversity of the Family Idiomarinaceae.</title>
        <authorList>
            <person name="Liu Y."/>
            <person name="Lai Q."/>
            <person name="Shao Z."/>
        </authorList>
    </citation>
    <scope>NUCLEOTIDE SEQUENCE [LARGE SCALE GENOMIC DNA]</scope>
    <source>
        <strain evidence="11">c121</strain>
    </source>
</reference>
<comment type="function">
    <text evidence="1">Hydrolyzes diadenosine 5',5'''-P1,P4-tetraphosphate to yield ADP.</text>
</comment>
<dbReference type="Pfam" id="PF00149">
    <property type="entry name" value="Metallophos"/>
    <property type="match status" value="1"/>
</dbReference>
<keyword evidence="11" id="KW-1185">Reference proteome</keyword>
<dbReference type="PANTHER" id="PTHR42850:SF11">
    <property type="entry name" value="BIS(5'-NUCLEOSYL)-TETRAPHOSPHATASE [SYMMETRICAL]"/>
    <property type="match status" value="1"/>
</dbReference>
<dbReference type="InterPro" id="IPR050126">
    <property type="entry name" value="Ap4A_hydrolase"/>
</dbReference>
<dbReference type="STRING" id="1122124.GCA_000423165_02100"/>
<dbReference type="PIRSF" id="PIRSF000903">
    <property type="entry name" value="B5n-ttraPtase_sm"/>
    <property type="match status" value="1"/>
</dbReference>
<protein>
    <recommendedName>
        <fullName evidence="3">bis(5'-nucleosyl)-tetraphosphatase (symmetrical)</fullName>
        <ecNumber evidence="3">3.6.1.41</ecNumber>
    </recommendedName>
    <alternativeName>
        <fullName evidence="6">Ap4A hydrolase</fullName>
    </alternativeName>
    <alternativeName>
        <fullName evidence="5">Diadenosine 5',5'''-P1,P4-tetraphosphate pyrophosphohydrolase</fullName>
    </alternativeName>
    <alternativeName>
        <fullName evidence="7">Diadenosine tetraphosphatase</fullName>
    </alternativeName>
</protein>